<dbReference type="EMBL" id="SSTE01021673">
    <property type="protein sequence ID" value="KAA0032433.1"/>
    <property type="molecule type" value="Genomic_DNA"/>
</dbReference>
<dbReference type="OrthoDB" id="1909122at2759"/>
<dbReference type="PANTHER" id="PTHR46148">
    <property type="entry name" value="CHROMO DOMAIN-CONTAINING PROTEIN"/>
    <property type="match status" value="1"/>
</dbReference>
<dbReference type="AlphaFoldDB" id="A0A5A7SPW9"/>
<name>A0A5A7SPW9_CUCMM</name>
<proteinExistence type="predicted"/>
<protein>
    <submittedName>
        <fullName evidence="3">Pol protein</fullName>
    </submittedName>
</protein>
<organism evidence="3 4">
    <name type="scientific">Cucumis melo var. makuwa</name>
    <name type="common">Oriental melon</name>
    <dbReference type="NCBI Taxonomy" id="1194695"/>
    <lineage>
        <taxon>Eukaryota</taxon>
        <taxon>Viridiplantae</taxon>
        <taxon>Streptophyta</taxon>
        <taxon>Embryophyta</taxon>
        <taxon>Tracheophyta</taxon>
        <taxon>Spermatophyta</taxon>
        <taxon>Magnoliopsida</taxon>
        <taxon>eudicotyledons</taxon>
        <taxon>Gunneridae</taxon>
        <taxon>Pentapetalae</taxon>
        <taxon>rosids</taxon>
        <taxon>fabids</taxon>
        <taxon>Cucurbitales</taxon>
        <taxon>Cucurbitaceae</taxon>
        <taxon>Benincaseae</taxon>
        <taxon>Cucumis</taxon>
    </lineage>
</organism>
<keyword evidence="1" id="KW-0812">Transmembrane</keyword>
<reference evidence="3 4" key="1">
    <citation type="submission" date="2019-08" db="EMBL/GenBank/DDBJ databases">
        <title>Draft genome sequences of two oriental melons (Cucumis melo L. var makuwa).</title>
        <authorList>
            <person name="Kwon S.-Y."/>
        </authorList>
    </citation>
    <scope>NUCLEOTIDE SEQUENCE [LARGE SCALE GENOMIC DNA]</scope>
    <source>
        <strain evidence="4">cv. SW 3</strain>
        <tissue evidence="3">Leaf</tissue>
    </source>
</reference>
<dbReference type="Proteomes" id="UP000321393">
    <property type="component" value="Unassembled WGS sequence"/>
</dbReference>
<dbReference type="Pfam" id="PF24626">
    <property type="entry name" value="SH3_Tf2-1"/>
    <property type="match status" value="1"/>
</dbReference>
<sequence length="434" mass="49124">MAVVRMRVSQKRGEKLSFEGGVLAWVSHLIDFQATIGMAPFEALYGKCCRSPVSWDEVGEQRLMDPELVQSTNEAIQKIRSRMQTTQSRQKSYADVRRKDLEFNVGDKVFLKVAPMKGVLRFERKGKLSPCFVGSFEILERIGPVAYRLALPPSLSVVHDVFHVSMLRKYVPDPSHVVDYEPLEIHENLSYTEQPVEVLARESPRLRHCGSLSISVVIRITTPTYSHSRSPHFRSSSLSHATSRLATVFTFNRAFFFDPIAASANFLLLRTPPDVAQKNYFELLTFTVVRSSFSRRRVKQRRLVVRVCARCWGGDARVQEFCGKRSGSQLSSAWVDSFRRGLERDFSYILVSFIYGVAYLIGTVSFGITRLICASFEITRLYVHPSGSRDCYVITRLICASFGITKLICASFGITRLICKSMARGRPARGKKDA</sequence>
<keyword evidence="1" id="KW-1133">Transmembrane helix</keyword>
<comment type="caution">
    <text evidence="3">The sequence shown here is derived from an EMBL/GenBank/DDBJ whole genome shotgun (WGS) entry which is preliminary data.</text>
</comment>
<evidence type="ECO:0000313" key="3">
    <source>
        <dbReference type="EMBL" id="KAA0032433.1"/>
    </source>
</evidence>
<gene>
    <name evidence="3" type="ORF">E6C27_scaffold1876G00090</name>
</gene>
<dbReference type="PANTHER" id="PTHR46148:SF60">
    <property type="entry name" value="CHROMO DOMAIN-CONTAINING PROTEIN"/>
    <property type="match status" value="1"/>
</dbReference>
<accession>A0A5A7SPW9</accession>
<feature type="domain" description="Tf2-1-like SH3-like" evidence="2">
    <location>
        <begin position="106"/>
        <end position="171"/>
    </location>
</feature>
<feature type="transmembrane region" description="Helical" evidence="1">
    <location>
        <begin position="348"/>
        <end position="372"/>
    </location>
</feature>
<evidence type="ECO:0000256" key="1">
    <source>
        <dbReference type="SAM" id="Phobius"/>
    </source>
</evidence>
<keyword evidence="1" id="KW-0472">Membrane</keyword>
<evidence type="ECO:0000313" key="4">
    <source>
        <dbReference type="Proteomes" id="UP000321393"/>
    </source>
</evidence>
<feature type="transmembrane region" description="Helical" evidence="1">
    <location>
        <begin position="392"/>
        <end position="419"/>
    </location>
</feature>
<evidence type="ECO:0000259" key="2">
    <source>
        <dbReference type="Pfam" id="PF24626"/>
    </source>
</evidence>
<dbReference type="InterPro" id="IPR056924">
    <property type="entry name" value="SH3_Tf2-1"/>
</dbReference>